<name>A0A2U1ZU96_9MICO</name>
<dbReference type="OrthoDB" id="5355744at2"/>
<dbReference type="InterPro" id="IPR025643">
    <property type="entry name" value="R2K_3"/>
</dbReference>
<dbReference type="AlphaFoldDB" id="A0A2U1ZU96"/>
<dbReference type="EMBL" id="PYHR01000002">
    <property type="protein sequence ID" value="PWD50554.1"/>
    <property type="molecule type" value="Genomic_DNA"/>
</dbReference>
<protein>
    <recommendedName>
        <fullName evidence="1">ATP-grasp domain-containing protein</fullName>
    </recommendedName>
</protein>
<dbReference type="Proteomes" id="UP000245166">
    <property type="component" value="Unassembled WGS sequence"/>
</dbReference>
<evidence type="ECO:0000259" key="1">
    <source>
        <dbReference type="Pfam" id="PF14243"/>
    </source>
</evidence>
<dbReference type="Pfam" id="PF14243">
    <property type="entry name" value="R2K_3"/>
    <property type="match status" value="1"/>
</dbReference>
<sequence length="295" mass="31749">MTEPLLLIPSDVLNPRRPDEHFAAETLAAREAGLAVALVDHDALARPDGELDGVRTVPANVADTPRRAVYRGWMLTSDRYAATAAALADRGVILVTSPVAFARAHELPGWYDAIREHTPASEWTVGPGREAFEAAARRLGPGPAVLRDWTKSMKHHWVEAAYVPDAADADAAWNVASRFLELRDDAFVGGLVLRRFEELEPDEVRTWWAHGRCVTTGAHPDTPQVDRSAEAAAAVAALAPTVAALGLPFVTVDLARRSDGVWRVVEIGDGQVSDRPTSLAPEAMLDVVRAVLAGA</sequence>
<gene>
    <name evidence="2" type="ORF">C8046_07705</name>
</gene>
<proteinExistence type="predicted"/>
<reference evidence="2 3" key="1">
    <citation type="submission" date="2018-03" db="EMBL/GenBank/DDBJ databases">
        <title>Genome assembly of novel Miniimonas species PCH200.</title>
        <authorList>
            <person name="Thakur V."/>
            <person name="Kumar V."/>
            <person name="Singh D."/>
        </authorList>
    </citation>
    <scope>NUCLEOTIDE SEQUENCE [LARGE SCALE GENOMIC DNA]</scope>
    <source>
        <strain evidence="2 3">PCH200</strain>
    </source>
</reference>
<feature type="domain" description="ATP-grasp" evidence="1">
    <location>
        <begin position="139"/>
        <end position="284"/>
    </location>
</feature>
<keyword evidence="3" id="KW-1185">Reference proteome</keyword>
<comment type="caution">
    <text evidence="2">The sequence shown here is derived from an EMBL/GenBank/DDBJ whole genome shotgun (WGS) entry which is preliminary data.</text>
</comment>
<dbReference type="RefSeq" id="WP_109228935.1">
    <property type="nucleotide sequence ID" value="NZ_PYHR01000002.1"/>
</dbReference>
<accession>A0A2U1ZU96</accession>
<evidence type="ECO:0000313" key="3">
    <source>
        <dbReference type="Proteomes" id="UP000245166"/>
    </source>
</evidence>
<organism evidence="2 3">
    <name type="scientific">Serinibacter arcticus</name>
    <dbReference type="NCBI Taxonomy" id="1655435"/>
    <lineage>
        <taxon>Bacteria</taxon>
        <taxon>Bacillati</taxon>
        <taxon>Actinomycetota</taxon>
        <taxon>Actinomycetes</taxon>
        <taxon>Micrococcales</taxon>
        <taxon>Beutenbergiaceae</taxon>
        <taxon>Serinibacter</taxon>
    </lineage>
</organism>
<evidence type="ECO:0000313" key="2">
    <source>
        <dbReference type="EMBL" id="PWD50554.1"/>
    </source>
</evidence>